<protein>
    <submittedName>
        <fullName evidence="6">PIPK domain-containing protein</fullName>
    </submittedName>
</protein>
<keyword evidence="3" id="KW-0418">Kinase</keyword>
<dbReference type="InterPro" id="IPR027483">
    <property type="entry name" value="PInositol-4-P-4/5-kinase_C_sf"/>
</dbReference>
<keyword evidence="2 3" id="KW-0067">ATP-binding</keyword>
<dbReference type="Gene3D" id="3.30.800.10">
    <property type="entry name" value="Phosphatidylinositol Phosphate Kinase II Beta"/>
    <property type="match status" value="1"/>
</dbReference>
<dbReference type="Pfam" id="PF01504">
    <property type="entry name" value="PIP5K"/>
    <property type="match status" value="1"/>
</dbReference>
<dbReference type="PANTHER" id="PTHR45748">
    <property type="entry name" value="1-PHOSPHATIDYLINOSITOL 3-PHOSPHATE 5-KINASE-RELATED"/>
    <property type="match status" value="1"/>
</dbReference>
<dbReference type="SUPFAM" id="SSF56104">
    <property type="entry name" value="SAICAR synthase-like"/>
    <property type="match status" value="1"/>
</dbReference>
<dbReference type="SMART" id="SM00330">
    <property type="entry name" value="PIPKc"/>
    <property type="match status" value="1"/>
</dbReference>
<dbReference type="GO" id="GO:0000285">
    <property type="term" value="F:1-phosphatidylinositol-3-phosphate 5-kinase activity"/>
    <property type="evidence" value="ECO:0007669"/>
    <property type="project" value="InterPro"/>
</dbReference>
<dbReference type="WBParaSite" id="ECPE_0000278801-mRNA-1">
    <property type="protein sequence ID" value="ECPE_0000278801-mRNA-1"/>
    <property type="gene ID" value="ECPE_0000278801"/>
</dbReference>
<dbReference type="Gene3D" id="3.30.810.10">
    <property type="entry name" value="2-Layer Sandwich"/>
    <property type="match status" value="1"/>
</dbReference>
<organism evidence="6">
    <name type="scientific">Echinostoma caproni</name>
    <dbReference type="NCBI Taxonomy" id="27848"/>
    <lineage>
        <taxon>Eukaryota</taxon>
        <taxon>Metazoa</taxon>
        <taxon>Spiralia</taxon>
        <taxon>Lophotrochozoa</taxon>
        <taxon>Platyhelminthes</taxon>
        <taxon>Trematoda</taxon>
        <taxon>Digenea</taxon>
        <taxon>Plagiorchiida</taxon>
        <taxon>Echinostomata</taxon>
        <taxon>Echinostomatoidea</taxon>
        <taxon>Echinostomatidae</taxon>
        <taxon>Echinostoma</taxon>
    </lineage>
</organism>
<evidence type="ECO:0000256" key="2">
    <source>
        <dbReference type="ARBA" id="ARBA00022840"/>
    </source>
</evidence>
<feature type="region of interest" description="Disordered" evidence="4">
    <location>
        <begin position="254"/>
        <end position="308"/>
    </location>
</feature>
<name>A0A183A750_9TREM</name>
<dbReference type="PROSITE" id="PS51455">
    <property type="entry name" value="PIPK"/>
    <property type="match status" value="1"/>
</dbReference>
<dbReference type="InterPro" id="IPR027484">
    <property type="entry name" value="PInositol-4-P-5-kinase_N"/>
</dbReference>
<evidence type="ECO:0000256" key="1">
    <source>
        <dbReference type="ARBA" id="ARBA00022741"/>
    </source>
</evidence>
<evidence type="ECO:0000256" key="3">
    <source>
        <dbReference type="PROSITE-ProRule" id="PRU00781"/>
    </source>
</evidence>
<feature type="compositionally biased region" description="Polar residues" evidence="4">
    <location>
        <begin position="268"/>
        <end position="289"/>
    </location>
</feature>
<feature type="compositionally biased region" description="Basic and acidic residues" evidence="4">
    <location>
        <begin position="465"/>
        <end position="476"/>
    </location>
</feature>
<dbReference type="PANTHER" id="PTHR45748:SF7">
    <property type="entry name" value="1-PHOSPHATIDYLINOSITOL 3-PHOSPHATE 5-KINASE-RELATED"/>
    <property type="match status" value="1"/>
</dbReference>
<dbReference type="GO" id="GO:0005524">
    <property type="term" value="F:ATP binding"/>
    <property type="evidence" value="ECO:0007669"/>
    <property type="project" value="UniProtKB-UniRule"/>
</dbReference>
<accession>A0A183A750</accession>
<sequence>LVFCILPPPFDLAVYQTSESDSIPSVHSPQNSRKFLLQVPEATVQAAASAASISLSAPSGMRRFIHTLLPSNSDLKPFDEPFPPHEHPQLSLAEDLNMKRVQNASFSVHQAEANGVAARSTEYLQNLVQHLRLSTPDVYVNDRELTSIIAYALSTHEYERHLVDLHSVKTARSSAASSVQIGQSALAEPIPTPKELSGHPSPAPSMTAGRNQKQRASNLEGDACVPNSARSSVISTRSSEHHLFDSVSAKSLTSSSASTAHMNHMHKSPTNPSGTTHGQNQTVSAQVVNGGTGPAAATTERPGPSHNRHIKIQFSDSTTQFFCCVYYASEFFRLRQLLLPQGDVAFLPNRILLAPAQFTHLYFFLHLDDRFVVKELSSIEMKTFHEISKQYFDYLIGAALEQRLCVLSRILGVFHVGFKNSVTGEAHRFDVLVMENLFHDRPKLRFIYDLKGSLRKRLADEQGTFRRLNESGDPRDAAGVTVSGLDGPNGESAGMSRTYDQQRTEPGGGTENALSHCLQVDTAFLTNLFIMDYSLLVGVDPSTNQLVIGLIDYLRKFTLDKRLEMLIKQTITSAQGPMPTILTPDLYRERFLFQMDSYFPLVPDQWYDSLAEHAEAWRVTPSQPN</sequence>
<feature type="domain" description="PIPK" evidence="5">
    <location>
        <begin position="245"/>
        <end position="599"/>
    </location>
</feature>
<dbReference type="AlphaFoldDB" id="A0A183A750"/>
<feature type="region of interest" description="Disordered" evidence="4">
    <location>
        <begin position="187"/>
        <end position="225"/>
    </location>
</feature>
<dbReference type="GO" id="GO:0010008">
    <property type="term" value="C:endosome membrane"/>
    <property type="evidence" value="ECO:0007669"/>
    <property type="project" value="TreeGrafter"/>
</dbReference>
<dbReference type="InterPro" id="IPR002498">
    <property type="entry name" value="PInositol-4-P-4/5-kinase_core"/>
</dbReference>
<evidence type="ECO:0000259" key="5">
    <source>
        <dbReference type="PROSITE" id="PS51455"/>
    </source>
</evidence>
<dbReference type="GO" id="GO:0046854">
    <property type="term" value="P:phosphatidylinositol phosphate biosynthetic process"/>
    <property type="evidence" value="ECO:0007669"/>
    <property type="project" value="TreeGrafter"/>
</dbReference>
<dbReference type="CDD" id="cd17300">
    <property type="entry name" value="PIPKc_PIKfyve"/>
    <property type="match status" value="1"/>
</dbReference>
<reference evidence="6" key="1">
    <citation type="submission" date="2016-06" db="UniProtKB">
        <authorList>
            <consortium name="WormBaseParasite"/>
        </authorList>
    </citation>
    <scope>IDENTIFICATION</scope>
</reference>
<proteinExistence type="predicted"/>
<feature type="region of interest" description="Disordered" evidence="4">
    <location>
        <begin position="465"/>
        <end position="511"/>
    </location>
</feature>
<feature type="compositionally biased region" description="Polar residues" evidence="4">
    <location>
        <begin position="208"/>
        <end position="217"/>
    </location>
</feature>
<evidence type="ECO:0000256" key="4">
    <source>
        <dbReference type="SAM" id="MobiDB-lite"/>
    </source>
</evidence>
<evidence type="ECO:0000313" key="6">
    <source>
        <dbReference type="WBParaSite" id="ECPE_0000278801-mRNA-1"/>
    </source>
</evidence>
<keyword evidence="3" id="KW-0808">Transferase</keyword>
<keyword evidence="1 3" id="KW-0547">Nucleotide-binding</keyword>
<dbReference type="InterPro" id="IPR044769">
    <property type="entry name" value="PIKfyve_PIPKc"/>
</dbReference>